<feature type="region of interest" description="Disordered" evidence="1">
    <location>
        <begin position="63"/>
        <end position="89"/>
    </location>
</feature>
<dbReference type="AlphaFoldDB" id="A0A8K0CSX6"/>
<protein>
    <submittedName>
        <fullName evidence="2">Uncharacterized protein</fullName>
    </submittedName>
</protein>
<name>A0A8K0CSX6_IGNLU</name>
<reference evidence="2" key="1">
    <citation type="submission" date="2019-08" db="EMBL/GenBank/DDBJ databases">
        <title>The genome of the North American firefly Photinus pyralis.</title>
        <authorList>
            <consortium name="Photinus pyralis genome working group"/>
            <person name="Fallon T.R."/>
            <person name="Sander Lower S.E."/>
            <person name="Weng J.-K."/>
        </authorList>
    </citation>
    <scope>NUCLEOTIDE SEQUENCE</scope>
    <source>
        <strain evidence="2">TRF0915ILg1</strain>
        <tissue evidence="2">Whole body</tissue>
    </source>
</reference>
<organism evidence="2 3">
    <name type="scientific">Ignelater luminosus</name>
    <name type="common">Cucubano</name>
    <name type="synonym">Pyrophorus luminosus</name>
    <dbReference type="NCBI Taxonomy" id="2038154"/>
    <lineage>
        <taxon>Eukaryota</taxon>
        <taxon>Metazoa</taxon>
        <taxon>Ecdysozoa</taxon>
        <taxon>Arthropoda</taxon>
        <taxon>Hexapoda</taxon>
        <taxon>Insecta</taxon>
        <taxon>Pterygota</taxon>
        <taxon>Neoptera</taxon>
        <taxon>Endopterygota</taxon>
        <taxon>Coleoptera</taxon>
        <taxon>Polyphaga</taxon>
        <taxon>Elateriformia</taxon>
        <taxon>Elateroidea</taxon>
        <taxon>Elateridae</taxon>
        <taxon>Agrypninae</taxon>
        <taxon>Pyrophorini</taxon>
        <taxon>Ignelater</taxon>
    </lineage>
</organism>
<dbReference type="EMBL" id="VTPC01008291">
    <property type="protein sequence ID" value="KAF2893019.1"/>
    <property type="molecule type" value="Genomic_DNA"/>
</dbReference>
<keyword evidence="3" id="KW-1185">Reference proteome</keyword>
<proteinExistence type="predicted"/>
<dbReference type="Proteomes" id="UP000801492">
    <property type="component" value="Unassembled WGS sequence"/>
</dbReference>
<evidence type="ECO:0000313" key="3">
    <source>
        <dbReference type="Proteomes" id="UP000801492"/>
    </source>
</evidence>
<dbReference type="OrthoDB" id="6769171at2759"/>
<evidence type="ECO:0000313" key="2">
    <source>
        <dbReference type="EMBL" id="KAF2893019.1"/>
    </source>
</evidence>
<sequence>MAKVGIKGKAIHSQARETIVNLLKFMRREAENQGPLIPLPNFKKRLVGATNISEFPYRTIQKETEKIRSGESTSFSSPKKKRLRASHKTDFNDGQLETIRAVRLRVRSEAVDAVSVYG</sequence>
<evidence type="ECO:0000256" key="1">
    <source>
        <dbReference type="SAM" id="MobiDB-lite"/>
    </source>
</evidence>
<gene>
    <name evidence="2" type="ORF">ILUMI_13159</name>
</gene>
<accession>A0A8K0CSX6</accession>
<comment type="caution">
    <text evidence="2">The sequence shown here is derived from an EMBL/GenBank/DDBJ whole genome shotgun (WGS) entry which is preliminary data.</text>
</comment>